<keyword evidence="3" id="KW-0479">Metal-binding</keyword>
<dbReference type="Proteomes" id="UP000321306">
    <property type="component" value="Unassembled WGS sequence"/>
</dbReference>
<reference evidence="7 8" key="1">
    <citation type="submission" date="2019-07" db="EMBL/GenBank/DDBJ databases">
        <title>Whole genome shotgun sequence of Deinococcus cellulosilyticus NBRC 106333.</title>
        <authorList>
            <person name="Hosoyama A."/>
            <person name="Uohara A."/>
            <person name="Ohji S."/>
            <person name="Ichikawa N."/>
        </authorList>
    </citation>
    <scope>NUCLEOTIDE SEQUENCE [LARGE SCALE GENOMIC DNA]</scope>
    <source>
        <strain evidence="7 8">NBRC 106333</strain>
    </source>
</reference>
<dbReference type="PANTHER" id="PTHR46696">
    <property type="entry name" value="P450, PUTATIVE (EUROFUNG)-RELATED"/>
    <property type="match status" value="1"/>
</dbReference>
<dbReference type="Pfam" id="PF00067">
    <property type="entry name" value="p450"/>
    <property type="match status" value="1"/>
</dbReference>
<keyword evidence="6" id="KW-0503">Monooxygenase</keyword>
<comment type="similarity">
    <text evidence="1">Belongs to the cytochrome P450 family.</text>
</comment>
<evidence type="ECO:0000256" key="4">
    <source>
        <dbReference type="ARBA" id="ARBA00023002"/>
    </source>
</evidence>
<gene>
    <name evidence="7" type="ORF">DC3_46720</name>
</gene>
<evidence type="ECO:0000256" key="1">
    <source>
        <dbReference type="ARBA" id="ARBA00010617"/>
    </source>
</evidence>
<evidence type="ECO:0000256" key="6">
    <source>
        <dbReference type="ARBA" id="ARBA00023033"/>
    </source>
</evidence>
<dbReference type="PRINTS" id="PR00385">
    <property type="entry name" value="P450"/>
</dbReference>
<sequence>MQDIQNLFTAEGIQNPYPFYDNLRNHSPAIYMPDWNSVFVTGHPENAALLRDPRASVERLSLSAEDLRKPEFMPVNALYHMMLFRDPPNHTRLRSLVSQAFTPRVVAEMRGLIEELLDDILDGVAAQDGMEVLQDLAGPLPVTVIVKMLGLNAEDASRFKRWSESIAVLLDGGVESQIMMPRIMQDVQDMNVYFRRVADDLRENPQPGLMTALAGAELEGDKLSSEELLSNAVLLLVAGHETTTNLIASGLHALITHPEQLADLRAHPELMDGAVEELLRFVSPVQATSRVLKGEMEIAGQNVPAGTQIQVMLAAANRDPRVFHDPHTLNLRRDASKHLALAAGHHYCLGASLARLEAKVVFEKLLERFSRFELQQQHLTYRPNFTLRGLTELRVRMKR</sequence>
<protein>
    <submittedName>
        <fullName evidence="7">Cytochrome P450</fullName>
    </submittedName>
</protein>
<dbReference type="FunFam" id="1.10.630.10:FF:000018">
    <property type="entry name" value="Cytochrome P450 monooxygenase"/>
    <property type="match status" value="1"/>
</dbReference>
<dbReference type="RefSeq" id="WP_146888857.1">
    <property type="nucleotide sequence ID" value="NZ_BJXB01000027.1"/>
</dbReference>
<keyword evidence="8" id="KW-1185">Reference proteome</keyword>
<keyword evidence="2" id="KW-0349">Heme</keyword>
<organism evidence="7 8">
    <name type="scientific">Deinococcus cellulosilyticus (strain DSM 18568 / NBRC 106333 / KACC 11606 / 5516J-15)</name>
    <dbReference type="NCBI Taxonomy" id="1223518"/>
    <lineage>
        <taxon>Bacteria</taxon>
        <taxon>Thermotogati</taxon>
        <taxon>Deinococcota</taxon>
        <taxon>Deinococci</taxon>
        <taxon>Deinococcales</taxon>
        <taxon>Deinococcaceae</taxon>
        <taxon>Deinococcus</taxon>
    </lineage>
</organism>
<proteinExistence type="inferred from homology"/>
<keyword evidence="4" id="KW-0560">Oxidoreductase</keyword>
<dbReference type="InterPro" id="IPR002397">
    <property type="entry name" value="Cyt_P450_B"/>
</dbReference>
<evidence type="ECO:0000256" key="3">
    <source>
        <dbReference type="ARBA" id="ARBA00022723"/>
    </source>
</evidence>
<name>A0A511N926_DEIC1</name>
<dbReference type="InterPro" id="IPR001128">
    <property type="entry name" value="Cyt_P450"/>
</dbReference>
<accession>A0A511N926</accession>
<dbReference type="AlphaFoldDB" id="A0A511N926"/>
<evidence type="ECO:0000313" key="7">
    <source>
        <dbReference type="EMBL" id="GEM49037.1"/>
    </source>
</evidence>
<dbReference type="GO" id="GO:0004497">
    <property type="term" value="F:monooxygenase activity"/>
    <property type="evidence" value="ECO:0007669"/>
    <property type="project" value="UniProtKB-KW"/>
</dbReference>
<evidence type="ECO:0000313" key="8">
    <source>
        <dbReference type="Proteomes" id="UP000321306"/>
    </source>
</evidence>
<dbReference type="GO" id="GO:0020037">
    <property type="term" value="F:heme binding"/>
    <property type="evidence" value="ECO:0007669"/>
    <property type="project" value="InterPro"/>
</dbReference>
<keyword evidence="5" id="KW-0408">Iron</keyword>
<evidence type="ECO:0000256" key="2">
    <source>
        <dbReference type="ARBA" id="ARBA00022617"/>
    </source>
</evidence>
<evidence type="ECO:0000256" key="5">
    <source>
        <dbReference type="ARBA" id="ARBA00023004"/>
    </source>
</evidence>
<dbReference type="PRINTS" id="PR00359">
    <property type="entry name" value="BP450"/>
</dbReference>
<dbReference type="InterPro" id="IPR036396">
    <property type="entry name" value="Cyt_P450_sf"/>
</dbReference>
<dbReference type="GO" id="GO:0016705">
    <property type="term" value="F:oxidoreductase activity, acting on paired donors, with incorporation or reduction of molecular oxygen"/>
    <property type="evidence" value="ECO:0007669"/>
    <property type="project" value="InterPro"/>
</dbReference>
<comment type="caution">
    <text evidence="7">The sequence shown here is derived from an EMBL/GenBank/DDBJ whole genome shotgun (WGS) entry which is preliminary data.</text>
</comment>
<dbReference type="PANTHER" id="PTHR46696:SF1">
    <property type="entry name" value="CYTOCHROME P450 YJIB-RELATED"/>
    <property type="match status" value="1"/>
</dbReference>
<dbReference type="SUPFAM" id="SSF48264">
    <property type="entry name" value="Cytochrome P450"/>
    <property type="match status" value="1"/>
</dbReference>
<dbReference type="GO" id="GO:0005506">
    <property type="term" value="F:iron ion binding"/>
    <property type="evidence" value="ECO:0007669"/>
    <property type="project" value="InterPro"/>
</dbReference>
<dbReference type="Gene3D" id="1.10.630.10">
    <property type="entry name" value="Cytochrome P450"/>
    <property type="match status" value="1"/>
</dbReference>
<dbReference type="CDD" id="cd20625">
    <property type="entry name" value="CYP164-like"/>
    <property type="match status" value="1"/>
</dbReference>
<dbReference type="OrthoDB" id="9801155at2"/>
<dbReference type="EMBL" id="BJXB01000027">
    <property type="protein sequence ID" value="GEM49037.1"/>
    <property type="molecule type" value="Genomic_DNA"/>
</dbReference>